<comment type="cofactor">
    <cofactor evidence="7">
        <name>FAD</name>
        <dbReference type="ChEBI" id="CHEBI:57692"/>
    </cofactor>
    <text evidence="7">Binds 1 FAD per subunit.</text>
</comment>
<dbReference type="AlphaFoldDB" id="A0A0G1HN25"/>
<dbReference type="PANTHER" id="PTHR48105">
    <property type="entry name" value="THIOREDOXIN REDUCTASE 1-RELATED-RELATED"/>
    <property type="match status" value="1"/>
</dbReference>
<keyword evidence="3 6" id="KW-0560">Oxidoreductase</keyword>
<evidence type="ECO:0000256" key="4">
    <source>
        <dbReference type="ARBA" id="ARBA00023157"/>
    </source>
</evidence>
<evidence type="ECO:0000256" key="6">
    <source>
        <dbReference type="RuleBase" id="RU003880"/>
    </source>
</evidence>
<dbReference type="PROSITE" id="PS00573">
    <property type="entry name" value="PYRIDINE_REDOX_2"/>
    <property type="match status" value="1"/>
</dbReference>
<dbReference type="InterPro" id="IPR036188">
    <property type="entry name" value="FAD/NAD-bd_sf"/>
</dbReference>
<dbReference type="Pfam" id="PF07992">
    <property type="entry name" value="Pyr_redox_2"/>
    <property type="match status" value="1"/>
</dbReference>
<comment type="subunit">
    <text evidence="6">Homodimer.</text>
</comment>
<dbReference type="InterPro" id="IPR005982">
    <property type="entry name" value="Thioredox_Rdtase"/>
</dbReference>
<comment type="catalytic activity">
    <reaction evidence="6">
        <text>[thioredoxin]-dithiol + NADP(+) = [thioredoxin]-disulfide + NADPH + H(+)</text>
        <dbReference type="Rhea" id="RHEA:20345"/>
        <dbReference type="Rhea" id="RHEA-COMP:10698"/>
        <dbReference type="Rhea" id="RHEA-COMP:10700"/>
        <dbReference type="ChEBI" id="CHEBI:15378"/>
        <dbReference type="ChEBI" id="CHEBI:29950"/>
        <dbReference type="ChEBI" id="CHEBI:50058"/>
        <dbReference type="ChEBI" id="CHEBI:57783"/>
        <dbReference type="ChEBI" id="CHEBI:58349"/>
        <dbReference type="EC" id="1.8.1.9"/>
    </reaction>
</comment>
<dbReference type="NCBIfam" id="TIGR01292">
    <property type="entry name" value="TRX_reduct"/>
    <property type="match status" value="1"/>
</dbReference>
<evidence type="ECO:0000313" key="10">
    <source>
        <dbReference type="Proteomes" id="UP000033910"/>
    </source>
</evidence>
<reference evidence="9 10" key="1">
    <citation type="journal article" date="2015" name="Nature">
        <title>rRNA introns, odd ribosomes, and small enigmatic genomes across a large radiation of phyla.</title>
        <authorList>
            <person name="Brown C.T."/>
            <person name="Hug L.A."/>
            <person name="Thomas B.C."/>
            <person name="Sharon I."/>
            <person name="Castelle C.J."/>
            <person name="Singh A."/>
            <person name="Wilkins M.J."/>
            <person name="Williams K.H."/>
            <person name="Banfield J.F."/>
        </authorList>
    </citation>
    <scope>NUCLEOTIDE SEQUENCE [LARGE SCALE GENOMIC DNA]</scope>
</reference>
<keyword evidence="4" id="KW-1015">Disulfide bond</keyword>
<dbReference type="PATRIC" id="fig|1619118.3.peg.37"/>
<sequence length="326" mass="34926">MYNNKMQESTYDIVIIGGGPSGLTAAIYASRAMLKTLVIAGNPPGGQLVMTSDVENFPGFPDGIMGPDLIENMRKQSERFGTLFKDDNVSSIRGTFEEGFGLEFGSGEKINAGTIVLATGASAKWIGLESESKLKGRGVSACATCDGFFFKDRVVAVVGGGDAAMEESTFLTKFASKVYVLVRGSQEQMRASKIMQKRATDNPKIEFVFNTEVKEVLGASNVEGLRVFNNKTGEEKVMDDVKGLFVAIGHEPNTSFLKGFIDMDAKGYIVVNSNTKTSKEGVFAAGDVADHHYRQAITASGIGCMAALDAVRLLADRGVQVKSDAY</sequence>
<evidence type="ECO:0000313" key="9">
    <source>
        <dbReference type="EMBL" id="KKT12244.1"/>
    </source>
</evidence>
<keyword evidence="1 6" id="KW-0285">Flavoprotein</keyword>
<dbReference type="GO" id="GO:0005737">
    <property type="term" value="C:cytoplasm"/>
    <property type="evidence" value="ECO:0007669"/>
    <property type="project" value="InterPro"/>
</dbReference>
<dbReference type="EC" id="1.8.1.9" evidence="6"/>
<dbReference type="InterPro" id="IPR023753">
    <property type="entry name" value="FAD/NAD-binding_dom"/>
</dbReference>
<evidence type="ECO:0000259" key="8">
    <source>
        <dbReference type="Pfam" id="PF07992"/>
    </source>
</evidence>
<dbReference type="Proteomes" id="UP000033910">
    <property type="component" value="Unassembled WGS sequence"/>
</dbReference>
<gene>
    <name evidence="9" type="ORF">UV89_C0002G0017</name>
</gene>
<keyword evidence="2 6" id="KW-0274">FAD</keyword>
<protein>
    <recommendedName>
        <fullName evidence="6">Thioredoxin reductase</fullName>
        <ecNumber evidence="6">1.8.1.9</ecNumber>
    </recommendedName>
</protein>
<keyword evidence="5 6" id="KW-0676">Redox-active center</keyword>
<dbReference type="Gene3D" id="3.50.50.60">
    <property type="entry name" value="FAD/NAD(P)-binding domain"/>
    <property type="match status" value="2"/>
</dbReference>
<dbReference type="SUPFAM" id="SSF51905">
    <property type="entry name" value="FAD/NAD(P)-binding domain"/>
    <property type="match status" value="1"/>
</dbReference>
<comment type="similarity">
    <text evidence="6">Belongs to the class-II pyridine nucleotide-disulfide oxidoreductase family.</text>
</comment>
<dbReference type="GO" id="GO:0019430">
    <property type="term" value="P:removal of superoxide radicals"/>
    <property type="evidence" value="ECO:0007669"/>
    <property type="project" value="UniProtKB-UniRule"/>
</dbReference>
<keyword evidence="7" id="KW-0521">NADP</keyword>
<proteinExistence type="inferred from homology"/>
<dbReference type="InterPro" id="IPR008255">
    <property type="entry name" value="Pyr_nucl-diS_OxRdtase_2_AS"/>
</dbReference>
<comment type="caution">
    <text evidence="9">The sequence shown here is derived from an EMBL/GenBank/DDBJ whole genome shotgun (WGS) entry which is preliminary data.</text>
</comment>
<dbReference type="InterPro" id="IPR050097">
    <property type="entry name" value="Ferredoxin-NADP_redctase_2"/>
</dbReference>
<dbReference type="EMBL" id="LCGF01000002">
    <property type="protein sequence ID" value="KKT12244.1"/>
    <property type="molecule type" value="Genomic_DNA"/>
</dbReference>
<name>A0A0G1HN25_UNCKA</name>
<evidence type="ECO:0000256" key="3">
    <source>
        <dbReference type="ARBA" id="ARBA00023002"/>
    </source>
</evidence>
<evidence type="ECO:0000256" key="1">
    <source>
        <dbReference type="ARBA" id="ARBA00022630"/>
    </source>
</evidence>
<organism evidence="9 10">
    <name type="scientific">candidate division WWE3 bacterium GW2011_GWB2_43_22</name>
    <dbReference type="NCBI Taxonomy" id="1619118"/>
    <lineage>
        <taxon>Bacteria</taxon>
        <taxon>Katanobacteria</taxon>
    </lineage>
</organism>
<feature type="domain" description="FAD/NAD(P)-binding" evidence="8">
    <location>
        <begin position="11"/>
        <end position="301"/>
    </location>
</feature>
<accession>A0A0G1HN25</accession>
<evidence type="ECO:0000256" key="5">
    <source>
        <dbReference type="ARBA" id="ARBA00023284"/>
    </source>
</evidence>
<dbReference type="GO" id="GO:0004791">
    <property type="term" value="F:thioredoxin-disulfide reductase (NADPH) activity"/>
    <property type="evidence" value="ECO:0007669"/>
    <property type="project" value="UniProtKB-UniRule"/>
</dbReference>
<dbReference type="PRINTS" id="PR00469">
    <property type="entry name" value="PNDRDTASEII"/>
</dbReference>
<evidence type="ECO:0000256" key="7">
    <source>
        <dbReference type="RuleBase" id="RU003881"/>
    </source>
</evidence>
<evidence type="ECO:0000256" key="2">
    <source>
        <dbReference type="ARBA" id="ARBA00022827"/>
    </source>
</evidence>
<dbReference type="PRINTS" id="PR00368">
    <property type="entry name" value="FADPNR"/>
</dbReference>